<dbReference type="EMBL" id="JAGGMR010000001">
    <property type="protein sequence ID" value="MBP2189677.1"/>
    <property type="molecule type" value="Genomic_DNA"/>
</dbReference>
<gene>
    <name evidence="2" type="ORF">BJ987_002578</name>
</gene>
<accession>A0ABS4QDA5</accession>
<protein>
    <recommendedName>
        <fullName evidence="1">Aminoglycoside phosphotransferase domain-containing protein</fullName>
    </recommendedName>
</protein>
<evidence type="ECO:0000313" key="3">
    <source>
        <dbReference type="Proteomes" id="UP001519325"/>
    </source>
</evidence>
<sequence>MTMPLPFDIRRAMDAILGGYAEVLEGRGVNSSYRIADRDRLLSVKVHSHHQSSEVELRRILRADAALHGARWYPPVIDIGLYEFEHPVLVVVRPFASGGPLDNLRHHLAELTGVLGDLAIRGAGAEVAEDLVKDYASPWLAGWTEERRLAARISIGEWAGLVRVIDEHGAELRASAVRLTRADNISVYHGDLHGRNLILSKSRQCTVIDWDEAGFSRRPADAGKALWLSCRRERGDFALHPRAVHSFVEQVHACLHLPYRSIADVAKLGAIWFLPRHSHIALLEQRDANLVAWYLDWISRFWLRFRHNLDLITRTAEALDQDAPTNCLPPARLSSRLRN</sequence>
<dbReference type="InterPro" id="IPR002575">
    <property type="entry name" value="Aminoglycoside_PTrfase"/>
</dbReference>
<evidence type="ECO:0000259" key="1">
    <source>
        <dbReference type="Pfam" id="PF01636"/>
    </source>
</evidence>
<reference evidence="2 3" key="1">
    <citation type="submission" date="2021-03" db="EMBL/GenBank/DDBJ databases">
        <title>Sequencing the genomes of 1000 actinobacteria strains.</title>
        <authorList>
            <person name="Klenk H.-P."/>
        </authorList>
    </citation>
    <scope>NUCLEOTIDE SEQUENCE [LARGE SCALE GENOMIC DNA]</scope>
    <source>
        <strain evidence="2 3">DSM 45516</strain>
    </source>
</reference>
<proteinExistence type="predicted"/>
<organism evidence="2 3">
    <name type="scientific">Nocardia goodfellowii</name>
    <dbReference type="NCBI Taxonomy" id="882446"/>
    <lineage>
        <taxon>Bacteria</taxon>
        <taxon>Bacillati</taxon>
        <taxon>Actinomycetota</taxon>
        <taxon>Actinomycetes</taxon>
        <taxon>Mycobacteriales</taxon>
        <taxon>Nocardiaceae</taxon>
        <taxon>Nocardia</taxon>
    </lineage>
</organism>
<dbReference type="Pfam" id="PF01636">
    <property type="entry name" value="APH"/>
    <property type="match status" value="1"/>
</dbReference>
<dbReference type="InterPro" id="IPR011009">
    <property type="entry name" value="Kinase-like_dom_sf"/>
</dbReference>
<evidence type="ECO:0000313" key="2">
    <source>
        <dbReference type="EMBL" id="MBP2189677.1"/>
    </source>
</evidence>
<dbReference type="SUPFAM" id="SSF56112">
    <property type="entry name" value="Protein kinase-like (PK-like)"/>
    <property type="match status" value="1"/>
</dbReference>
<feature type="domain" description="Aminoglycoside phosphotransferase" evidence="1">
    <location>
        <begin position="30"/>
        <end position="238"/>
    </location>
</feature>
<dbReference type="Gene3D" id="1.10.510.10">
    <property type="entry name" value="Transferase(Phosphotransferase) domain 1"/>
    <property type="match status" value="1"/>
</dbReference>
<keyword evidence="3" id="KW-1185">Reference proteome</keyword>
<name>A0ABS4QDA5_9NOCA</name>
<comment type="caution">
    <text evidence="2">The sequence shown here is derived from an EMBL/GenBank/DDBJ whole genome shotgun (WGS) entry which is preliminary data.</text>
</comment>
<dbReference type="Proteomes" id="UP001519325">
    <property type="component" value="Unassembled WGS sequence"/>
</dbReference>
<dbReference type="RefSeq" id="WP_209888708.1">
    <property type="nucleotide sequence ID" value="NZ_JAGGMR010000001.1"/>
</dbReference>